<keyword evidence="3" id="KW-1185">Reference proteome</keyword>
<protein>
    <submittedName>
        <fullName evidence="2">Glycosyltransferase family 2 protein</fullName>
    </submittedName>
</protein>
<proteinExistence type="predicted"/>
<dbReference type="Gene3D" id="3.90.550.10">
    <property type="entry name" value="Spore Coat Polysaccharide Biosynthesis Protein SpsA, Chain A"/>
    <property type="match status" value="1"/>
</dbReference>
<accession>A0ABX2IDG7</accession>
<evidence type="ECO:0000313" key="2">
    <source>
        <dbReference type="EMBL" id="NSJ86855.1"/>
    </source>
</evidence>
<reference evidence="2 3" key="1">
    <citation type="journal article" date="2020" name="Cell Host Microbe">
        <title>Functional and Genomic Variation between Human-Derived Isolates of Lachnospiraceae Reveals Inter- and Intra-Species Diversity.</title>
        <authorList>
            <person name="Sorbara M.T."/>
            <person name="Littmann E.R."/>
            <person name="Fontana E."/>
            <person name="Moody T.U."/>
            <person name="Kohout C.E."/>
            <person name="Gjonbalaj M."/>
            <person name="Eaton V."/>
            <person name="Seok R."/>
            <person name="Leiner I.M."/>
            <person name="Pamer E.G."/>
        </authorList>
    </citation>
    <scope>NUCLEOTIDE SEQUENCE [LARGE SCALE GENOMIC DNA]</scope>
    <source>
        <strain evidence="2 3">MSK.15.26</strain>
    </source>
</reference>
<dbReference type="InterPro" id="IPR029044">
    <property type="entry name" value="Nucleotide-diphossugar_trans"/>
</dbReference>
<dbReference type="CDD" id="cd00761">
    <property type="entry name" value="Glyco_tranf_GTA_type"/>
    <property type="match status" value="1"/>
</dbReference>
<dbReference type="PANTHER" id="PTHR22916:SF3">
    <property type="entry name" value="UDP-GLCNAC:BETAGAL BETA-1,3-N-ACETYLGLUCOSAMINYLTRANSFERASE-LIKE PROTEIN 1"/>
    <property type="match status" value="1"/>
</dbReference>
<dbReference type="Proteomes" id="UP000822142">
    <property type="component" value="Unassembled WGS sequence"/>
</dbReference>
<evidence type="ECO:0000259" key="1">
    <source>
        <dbReference type="Pfam" id="PF00535"/>
    </source>
</evidence>
<dbReference type="InterPro" id="IPR001173">
    <property type="entry name" value="Glyco_trans_2-like"/>
</dbReference>
<feature type="domain" description="Glycosyltransferase 2-like" evidence="1">
    <location>
        <begin position="6"/>
        <end position="173"/>
    </location>
</feature>
<gene>
    <name evidence="2" type="ORF">G5A70_11885</name>
</gene>
<dbReference type="SUPFAM" id="SSF53448">
    <property type="entry name" value="Nucleotide-diphospho-sugar transferases"/>
    <property type="match status" value="1"/>
</dbReference>
<name>A0ABX2IDG7_BLAHA</name>
<dbReference type="Pfam" id="PF00535">
    <property type="entry name" value="Glycos_transf_2"/>
    <property type="match status" value="1"/>
</dbReference>
<comment type="caution">
    <text evidence="2">The sequence shown here is derived from an EMBL/GenBank/DDBJ whole genome shotgun (WGS) entry which is preliminary data.</text>
</comment>
<evidence type="ECO:0000313" key="3">
    <source>
        <dbReference type="Proteomes" id="UP000822142"/>
    </source>
</evidence>
<organism evidence="2 3">
    <name type="scientific">Blautia hansenii</name>
    <name type="common">Ruminococcus hansenii</name>
    <dbReference type="NCBI Taxonomy" id="1322"/>
    <lineage>
        <taxon>Bacteria</taxon>
        <taxon>Bacillati</taxon>
        <taxon>Bacillota</taxon>
        <taxon>Clostridia</taxon>
        <taxon>Lachnospirales</taxon>
        <taxon>Lachnospiraceae</taxon>
        <taxon>Blautia</taxon>
    </lineage>
</organism>
<sequence>MNPLVSIITPSYNSGKYLEAYFTSILEQDYQNYEIIFINDGSTDNTESIVAKYKAKFEEKNIRFVYLKQDNGGQAKAMNLGFPYIKGKYFIWPDSDDELYPDNISEKVTYMENHPDIALAMSGADYVDESGNKLEHLQRIQPEKDNFFEDLLLSKNVVFCPGIYIMRTESFFRCVTDGQINESRIGQNYQILLPVVYREKYGYIDKILYKYILHNNSHSNKDNNKYEKTVERFQRHEKTLYILLREICNSEDEAIYHAKVYEHFYKFYLRLANKYGKRKDLRYYYKQLKNANANGIKEKVYYALGLMGIKKR</sequence>
<dbReference type="PANTHER" id="PTHR22916">
    <property type="entry name" value="GLYCOSYLTRANSFERASE"/>
    <property type="match status" value="1"/>
</dbReference>
<dbReference type="EMBL" id="JAAITA010000017">
    <property type="protein sequence ID" value="NSJ86855.1"/>
    <property type="molecule type" value="Genomic_DNA"/>
</dbReference>